<evidence type="ECO:0000313" key="1">
    <source>
        <dbReference type="EMBL" id="ARF69210.1"/>
    </source>
</evidence>
<accession>A0A1V0UWD5</accession>
<proteinExistence type="predicted"/>
<protein>
    <submittedName>
        <fullName evidence="1">Phage portal protein</fullName>
    </submittedName>
</protein>
<sequence>MSDLSLFYAQNAEAGVVEEFAVSNRFKTKDGKLVLWKIRSMTEAENEEHRKAATKKVKAKNGTYLSETNSDLYLAKLAVGSVVYPDLKDAELQKSYGTLGAESLLRVMLLPGEYAALIEKVQQINGFDKDLNELKEEAKN</sequence>
<gene>
    <name evidence="1" type="ORF">B7C51_17395</name>
</gene>
<dbReference type="Gene3D" id="3.30.2220.30">
    <property type="match status" value="1"/>
</dbReference>
<organism evidence="1 2">
    <name type="scientific">Paenibacillus larvae subsp. pulvifaciens</name>
    <dbReference type="NCBI Taxonomy" id="1477"/>
    <lineage>
        <taxon>Bacteria</taxon>
        <taxon>Bacillati</taxon>
        <taxon>Bacillota</taxon>
        <taxon>Bacilli</taxon>
        <taxon>Bacillales</taxon>
        <taxon>Paenibacillaceae</taxon>
        <taxon>Paenibacillus</taxon>
    </lineage>
</organism>
<dbReference type="InterPro" id="IPR014986">
    <property type="entry name" value="XkdN-like"/>
</dbReference>
<evidence type="ECO:0000313" key="2">
    <source>
        <dbReference type="Proteomes" id="UP000192727"/>
    </source>
</evidence>
<name>A0A1V0UWD5_9BACL</name>
<dbReference type="RefSeq" id="WP_083040980.1">
    <property type="nucleotide sequence ID" value="NZ_CP020557.1"/>
</dbReference>
<dbReference type="InterPro" id="IPR038559">
    <property type="entry name" value="XkdN-like_sf"/>
</dbReference>
<dbReference type="Proteomes" id="UP000192727">
    <property type="component" value="Chromosome"/>
</dbReference>
<dbReference type="AlphaFoldDB" id="A0A1V0UWD5"/>
<reference evidence="1 2" key="1">
    <citation type="submission" date="2017-03" db="EMBL/GenBank/DDBJ databases">
        <title>Paenibacillus larvae genome sequencing.</title>
        <authorList>
            <person name="Dingman D.W."/>
        </authorList>
    </citation>
    <scope>NUCLEOTIDE SEQUENCE [LARGE SCALE GENOMIC DNA]</scope>
    <source>
        <strain evidence="1 2">SAG 10367</strain>
    </source>
</reference>
<dbReference type="EMBL" id="CP020557">
    <property type="protein sequence ID" value="ARF69210.1"/>
    <property type="molecule type" value="Genomic_DNA"/>
</dbReference>
<dbReference type="Pfam" id="PF08890">
    <property type="entry name" value="Phage_TAC_5"/>
    <property type="match status" value="1"/>
</dbReference>